<feature type="region of interest" description="Disordered" evidence="1">
    <location>
        <begin position="1"/>
        <end position="75"/>
    </location>
</feature>
<feature type="compositionally biased region" description="Basic and acidic residues" evidence="1">
    <location>
        <begin position="54"/>
        <end position="68"/>
    </location>
</feature>
<accession>S2JMU8</accession>
<dbReference type="AlphaFoldDB" id="S2JMU8"/>
<gene>
    <name evidence="2" type="ORF">HMPREF1544_12208</name>
</gene>
<dbReference type="InParanoid" id="S2JMU8"/>
<dbReference type="VEuPathDB" id="FungiDB:HMPREF1544_12208"/>
<proteinExistence type="predicted"/>
<feature type="compositionally biased region" description="Basic and acidic residues" evidence="1">
    <location>
        <begin position="15"/>
        <end position="24"/>
    </location>
</feature>
<feature type="compositionally biased region" description="Acidic residues" evidence="1">
    <location>
        <begin position="1"/>
        <end position="10"/>
    </location>
</feature>
<dbReference type="Proteomes" id="UP000014254">
    <property type="component" value="Unassembled WGS sequence"/>
</dbReference>
<sequence length="119" mass="13372">MEASSNDDTEANATADDHLNKEEANNDDPNVLDGYHVTYIEFSDISEDEEQEGDDKNDVPEEDARSETSNDSYHCTVNSQGEMVWEDSQFYHTRLLRQNCVLPIMNATESSSDTASSIE</sequence>
<feature type="compositionally biased region" description="Acidic residues" evidence="1">
    <location>
        <begin position="44"/>
        <end position="53"/>
    </location>
</feature>
<keyword evidence="3" id="KW-1185">Reference proteome</keyword>
<organism evidence="2 3">
    <name type="scientific">Mucor circinelloides f. circinelloides (strain 1006PhL)</name>
    <name type="common">Mucormycosis agent</name>
    <name type="synonym">Calyptromyces circinelloides</name>
    <dbReference type="NCBI Taxonomy" id="1220926"/>
    <lineage>
        <taxon>Eukaryota</taxon>
        <taxon>Fungi</taxon>
        <taxon>Fungi incertae sedis</taxon>
        <taxon>Mucoromycota</taxon>
        <taxon>Mucoromycotina</taxon>
        <taxon>Mucoromycetes</taxon>
        <taxon>Mucorales</taxon>
        <taxon>Mucorineae</taxon>
        <taxon>Mucoraceae</taxon>
        <taxon>Mucor</taxon>
    </lineage>
</organism>
<name>S2JMU8_MUCC1</name>
<protein>
    <submittedName>
        <fullName evidence="2">Uncharacterized protein</fullName>
    </submittedName>
</protein>
<dbReference type="OrthoDB" id="10336501at2759"/>
<dbReference type="EMBL" id="KE124213">
    <property type="protein sequence ID" value="EPB81095.1"/>
    <property type="molecule type" value="Genomic_DNA"/>
</dbReference>
<evidence type="ECO:0000256" key="1">
    <source>
        <dbReference type="SAM" id="MobiDB-lite"/>
    </source>
</evidence>
<reference evidence="3" key="1">
    <citation type="submission" date="2013-05" db="EMBL/GenBank/DDBJ databases">
        <title>The Genome sequence of Mucor circinelloides f. circinelloides 1006PhL.</title>
        <authorList>
            <consortium name="The Broad Institute Genomics Platform"/>
            <person name="Cuomo C."/>
            <person name="Earl A."/>
            <person name="Findley K."/>
            <person name="Lee S.C."/>
            <person name="Walker B."/>
            <person name="Young S."/>
            <person name="Zeng Q."/>
            <person name="Gargeya S."/>
            <person name="Fitzgerald M."/>
            <person name="Haas B."/>
            <person name="Abouelleil A."/>
            <person name="Allen A.W."/>
            <person name="Alvarado L."/>
            <person name="Arachchi H.M."/>
            <person name="Berlin A.M."/>
            <person name="Chapman S.B."/>
            <person name="Gainer-Dewar J."/>
            <person name="Goldberg J."/>
            <person name="Griggs A."/>
            <person name="Gujja S."/>
            <person name="Hansen M."/>
            <person name="Howarth C."/>
            <person name="Imamovic A."/>
            <person name="Ireland A."/>
            <person name="Larimer J."/>
            <person name="McCowan C."/>
            <person name="Murphy C."/>
            <person name="Pearson M."/>
            <person name="Poon T.W."/>
            <person name="Priest M."/>
            <person name="Roberts A."/>
            <person name="Saif S."/>
            <person name="Shea T."/>
            <person name="Sisk P."/>
            <person name="Sykes S."/>
            <person name="Wortman J."/>
            <person name="Nusbaum C."/>
            <person name="Birren B."/>
        </authorList>
    </citation>
    <scope>NUCLEOTIDE SEQUENCE [LARGE SCALE GENOMIC DNA]</scope>
    <source>
        <strain evidence="3">1006PhL</strain>
    </source>
</reference>
<evidence type="ECO:0000313" key="3">
    <source>
        <dbReference type="Proteomes" id="UP000014254"/>
    </source>
</evidence>
<evidence type="ECO:0000313" key="2">
    <source>
        <dbReference type="EMBL" id="EPB81095.1"/>
    </source>
</evidence>